<name>G3B750_CANTC</name>
<comment type="subcellular location">
    <subcellularLocation>
        <location evidence="1">Membrane</location>
        <topology evidence="1">Multi-pass membrane protein</topology>
    </subcellularLocation>
</comment>
<feature type="transmembrane region" description="Helical" evidence="6">
    <location>
        <begin position="26"/>
        <end position="43"/>
    </location>
</feature>
<evidence type="ECO:0000256" key="6">
    <source>
        <dbReference type="SAM" id="Phobius"/>
    </source>
</evidence>
<evidence type="ECO:0000256" key="4">
    <source>
        <dbReference type="ARBA" id="ARBA00022989"/>
    </source>
</evidence>
<comment type="similarity">
    <text evidence="2">Belongs to the UPF0220 family.</text>
</comment>
<keyword evidence="3 6" id="KW-0812">Transmembrane</keyword>
<gene>
    <name evidence="7" type="ORF">CANTEDRAFT_106303</name>
</gene>
<dbReference type="GO" id="GO:0016020">
    <property type="term" value="C:membrane"/>
    <property type="evidence" value="ECO:0007669"/>
    <property type="project" value="UniProtKB-SubCell"/>
</dbReference>
<evidence type="ECO:0000256" key="1">
    <source>
        <dbReference type="ARBA" id="ARBA00004141"/>
    </source>
</evidence>
<reference evidence="7 8" key="1">
    <citation type="journal article" date="2011" name="Proc. Natl. Acad. Sci. U.S.A.">
        <title>Comparative genomics of xylose-fermenting fungi for enhanced biofuel production.</title>
        <authorList>
            <person name="Wohlbach D.J."/>
            <person name="Kuo A."/>
            <person name="Sato T.K."/>
            <person name="Potts K.M."/>
            <person name="Salamov A.A."/>
            <person name="LaButti K.M."/>
            <person name="Sun H."/>
            <person name="Clum A."/>
            <person name="Pangilinan J.L."/>
            <person name="Lindquist E.A."/>
            <person name="Lucas S."/>
            <person name="Lapidus A."/>
            <person name="Jin M."/>
            <person name="Gunawan C."/>
            <person name="Balan V."/>
            <person name="Dale B.E."/>
            <person name="Jeffries T.W."/>
            <person name="Zinkel R."/>
            <person name="Barry K.W."/>
            <person name="Grigoriev I.V."/>
            <person name="Gasch A.P."/>
        </authorList>
    </citation>
    <scope>NUCLEOTIDE SEQUENCE [LARGE SCALE GENOMIC DNA]</scope>
    <source>
        <strain evidence="8">ATCC 10573 / BCRC 21748 / CBS 615 / JCM 9827 / NBRC 10315 / NRRL Y-1498 / VKM Y-70</strain>
    </source>
</reference>
<dbReference type="Proteomes" id="UP000000707">
    <property type="component" value="Unassembled WGS sequence"/>
</dbReference>
<feature type="transmembrane region" description="Helical" evidence="6">
    <location>
        <begin position="103"/>
        <end position="129"/>
    </location>
</feature>
<evidence type="ECO:0000313" key="8">
    <source>
        <dbReference type="Proteomes" id="UP000000707"/>
    </source>
</evidence>
<dbReference type="STRING" id="590646.G3B750"/>
<feature type="transmembrane region" description="Helical" evidence="6">
    <location>
        <begin position="141"/>
        <end position="163"/>
    </location>
</feature>
<dbReference type="GeneID" id="18245878"/>
<evidence type="ECO:0000256" key="3">
    <source>
        <dbReference type="ARBA" id="ARBA00022692"/>
    </source>
</evidence>
<dbReference type="InterPro" id="IPR007919">
    <property type="entry name" value="UPF0220"/>
</dbReference>
<accession>G3B750</accession>
<dbReference type="Pfam" id="PF05255">
    <property type="entry name" value="UPF0220"/>
    <property type="match status" value="1"/>
</dbReference>
<dbReference type="KEGG" id="cten:18245878"/>
<dbReference type="HOGENOM" id="CLU_096876_0_0_1"/>
<protein>
    <submittedName>
        <fullName evidence="7">Uncharacterized protein</fullName>
    </submittedName>
</protein>
<proteinExistence type="inferred from homology"/>
<dbReference type="eggNOG" id="KOG3393">
    <property type="taxonomic scope" value="Eukaryota"/>
</dbReference>
<dbReference type="EMBL" id="GL996524">
    <property type="protein sequence ID" value="EGV63100.1"/>
    <property type="molecule type" value="Genomic_DNA"/>
</dbReference>
<keyword evidence="8" id="KW-1185">Reference proteome</keyword>
<evidence type="ECO:0000313" key="7">
    <source>
        <dbReference type="EMBL" id="EGV63100.1"/>
    </source>
</evidence>
<dbReference type="AlphaFoldDB" id="G3B750"/>
<evidence type="ECO:0000256" key="5">
    <source>
        <dbReference type="ARBA" id="ARBA00023136"/>
    </source>
</evidence>
<keyword evidence="4 6" id="KW-1133">Transmembrane helix</keyword>
<keyword evidence="5 6" id="KW-0472">Membrane</keyword>
<organism evidence="8">
    <name type="scientific">Candida tenuis (strain ATCC 10573 / BCRC 21748 / CBS 615 / JCM 9827 / NBRC 10315 / NRRL Y-1498 / VKM Y-70)</name>
    <name type="common">Yeast</name>
    <name type="synonym">Yamadazyma tenuis</name>
    <dbReference type="NCBI Taxonomy" id="590646"/>
    <lineage>
        <taxon>Eukaryota</taxon>
        <taxon>Fungi</taxon>
        <taxon>Dikarya</taxon>
        <taxon>Ascomycota</taxon>
        <taxon>Saccharomycotina</taxon>
        <taxon>Pichiomycetes</taxon>
        <taxon>Debaryomycetaceae</taxon>
        <taxon>Yamadazyma</taxon>
    </lineage>
</organism>
<dbReference type="PANTHER" id="PTHR13180">
    <property type="entry name" value="SMALL MEMBRANE PROTEIN-RELATED"/>
    <property type="match status" value="1"/>
</dbReference>
<evidence type="ECO:0000256" key="2">
    <source>
        <dbReference type="ARBA" id="ARBA00005335"/>
    </source>
</evidence>
<dbReference type="OrthoDB" id="268928at2759"/>
<sequence length="177" mass="19521">MDSRNNLFRFNLAQLKFPKSQKLRSFGVYLAGILFAVGFWSMIDASVYSKTVNASTIHITFVDWIPFICSTIGMMIVNSIEKSNLLNDPNSSSFLSTGSGNAWAARVILFLGFSLLAGGLAGSFMVFILKFLMKKVGFPTLGMGVSNIVCNSCVMFSCIILWLSQNIEDEYSYSLAL</sequence>